<comment type="caution">
    <text evidence="2">The sequence shown here is derived from an EMBL/GenBank/DDBJ whole genome shotgun (WGS) entry which is preliminary data.</text>
</comment>
<proteinExistence type="predicted"/>
<feature type="compositionally biased region" description="Basic residues" evidence="1">
    <location>
        <begin position="7"/>
        <end position="18"/>
    </location>
</feature>
<dbReference type="Proteomes" id="UP000824469">
    <property type="component" value="Unassembled WGS sequence"/>
</dbReference>
<accession>A0AA38LDX6</accession>
<organism evidence="2 3">
    <name type="scientific">Taxus chinensis</name>
    <name type="common">Chinese yew</name>
    <name type="synonym">Taxus wallichiana var. chinensis</name>
    <dbReference type="NCBI Taxonomy" id="29808"/>
    <lineage>
        <taxon>Eukaryota</taxon>
        <taxon>Viridiplantae</taxon>
        <taxon>Streptophyta</taxon>
        <taxon>Embryophyta</taxon>
        <taxon>Tracheophyta</taxon>
        <taxon>Spermatophyta</taxon>
        <taxon>Pinopsida</taxon>
        <taxon>Pinidae</taxon>
        <taxon>Conifers II</taxon>
        <taxon>Cupressales</taxon>
        <taxon>Taxaceae</taxon>
        <taxon>Taxus</taxon>
    </lineage>
</organism>
<keyword evidence="3" id="KW-1185">Reference proteome</keyword>
<sequence>MAQKCPNRPRNRRERKIVKSFTGSKREEVSGGANRAESGERKNLYAKHLGHLDKRREGTRNTGSAEPKRNRKLQHKGHVGTKDARDADSRGSESQSIKPH</sequence>
<gene>
    <name evidence="2" type="ORF">KI387_020014</name>
</gene>
<feature type="compositionally biased region" description="Basic residues" evidence="1">
    <location>
        <begin position="69"/>
        <end position="79"/>
    </location>
</feature>
<name>A0AA38LDX6_TAXCH</name>
<reference evidence="2 3" key="1">
    <citation type="journal article" date="2021" name="Nat. Plants">
        <title>The Taxus genome provides insights into paclitaxel biosynthesis.</title>
        <authorList>
            <person name="Xiong X."/>
            <person name="Gou J."/>
            <person name="Liao Q."/>
            <person name="Li Y."/>
            <person name="Zhou Q."/>
            <person name="Bi G."/>
            <person name="Li C."/>
            <person name="Du R."/>
            <person name="Wang X."/>
            <person name="Sun T."/>
            <person name="Guo L."/>
            <person name="Liang H."/>
            <person name="Lu P."/>
            <person name="Wu Y."/>
            <person name="Zhang Z."/>
            <person name="Ro D.K."/>
            <person name="Shang Y."/>
            <person name="Huang S."/>
            <person name="Yan J."/>
        </authorList>
    </citation>
    <scope>NUCLEOTIDE SEQUENCE [LARGE SCALE GENOMIC DNA]</scope>
    <source>
        <strain evidence="2">Ta-2019</strain>
    </source>
</reference>
<feature type="compositionally biased region" description="Basic and acidic residues" evidence="1">
    <location>
        <begin position="50"/>
        <end position="59"/>
    </location>
</feature>
<dbReference type="EMBL" id="JAHRHJ020000004">
    <property type="protein sequence ID" value="KAH9318245.1"/>
    <property type="molecule type" value="Genomic_DNA"/>
</dbReference>
<evidence type="ECO:0000313" key="3">
    <source>
        <dbReference type="Proteomes" id="UP000824469"/>
    </source>
</evidence>
<protein>
    <submittedName>
        <fullName evidence="2">Uncharacterized protein</fullName>
    </submittedName>
</protein>
<dbReference type="AlphaFoldDB" id="A0AA38LDX6"/>
<evidence type="ECO:0000313" key="2">
    <source>
        <dbReference type="EMBL" id="KAH9318245.1"/>
    </source>
</evidence>
<feature type="region of interest" description="Disordered" evidence="1">
    <location>
        <begin position="1"/>
        <end position="100"/>
    </location>
</feature>
<feature type="non-terminal residue" evidence="2">
    <location>
        <position position="100"/>
    </location>
</feature>
<evidence type="ECO:0000256" key="1">
    <source>
        <dbReference type="SAM" id="MobiDB-lite"/>
    </source>
</evidence>
<feature type="compositionally biased region" description="Basic and acidic residues" evidence="1">
    <location>
        <begin position="80"/>
        <end position="91"/>
    </location>
</feature>